<feature type="compositionally biased region" description="Low complexity" evidence="1">
    <location>
        <begin position="195"/>
        <end position="206"/>
    </location>
</feature>
<feature type="region of interest" description="Disordered" evidence="1">
    <location>
        <begin position="420"/>
        <end position="459"/>
    </location>
</feature>
<organism evidence="2 3">
    <name type="scientific">Fukomys damarensis</name>
    <name type="common">Damaraland mole rat</name>
    <name type="synonym">Cryptomys damarensis</name>
    <dbReference type="NCBI Taxonomy" id="885580"/>
    <lineage>
        <taxon>Eukaryota</taxon>
        <taxon>Metazoa</taxon>
        <taxon>Chordata</taxon>
        <taxon>Craniata</taxon>
        <taxon>Vertebrata</taxon>
        <taxon>Euteleostomi</taxon>
        <taxon>Mammalia</taxon>
        <taxon>Eutheria</taxon>
        <taxon>Euarchontoglires</taxon>
        <taxon>Glires</taxon>
        <taxon>Rodentia</taxon>
        <taxon>Hystricomorpha</taxon>
        <taxon>Bathyergidae</taxon>
        <taxon>Fukomys</taxon>
    </lineage>
</organism>
<feature type="compositionally biased region" description="Basic and acidic residues" evidence="1">
    <location>
        <begin position="438"/>
        <end position="455"/>
    </location>
</feature>
<dbReference type="EMBL" id="KN124472">
    <property type="protein sequence ID" value="KFO21152.1"/>
    <property type="molecule type" value="Genomic_DNA"/>
</dbReference>
<name>A0A091CS80_FUKDA</name>
<proteinExistence type="predicted"/>
<evidence type="ECO:0000313" key="3">
    <source>
        <dbReference type="Proteomes" id="UP000028990"/>
    </source>
</evidence>
<keyword evidence="3" id="KW-1185">Reference proteome</keyword>
<feature type="region of interest" description="Disordered" evidence="1">
    <location>
        <begin position="233"/>
        <end position="258"/>
    </location>
</feature>
<feature type="region of interest" description="Disordered" evidence="1">
    <location>
        <begin position="508"/>
        <end position="541"/>
    </location>
</feature>
<evidence type="ECO:0000256" key="1">
    <source>
        <dbReference type="SAM" id="MobiDB-lite"/>
    </source>
</evidence>
<reference evidence="2 3" key="1">
    <citation type="submission" date="2013-11" db="EMBL/GenBank/DDBJ databases">
        <title>The Damaraland mole rat (Fukomys damarensis) genome and evolution of African mole rats.</title>
        <authorList>
            <person name="Gladyshev V.N."/>
            <person name="Fang X."/>
        </authorList>
    </citation>
    <scope>NUCLEOTIDE SEQUENCE [LARGE SCALE GENOMIC DNA]</scope>
    <source>
        <tissue evidence="2">Liver</tissue>
    </source>
</reference>
<gene>
    <name evidence="2" type="ORF">H920_17505</name>
</gene>
<dbReference type="Proteomes" id="UP000028990">
    <property type="component" value="Unassembled WGS sequence"/>
</dbReference>
<evidence type="ECO:0000313" key="2">
    <source>
        <dbReference type="EMBL" id="KFO21152.1"/>
    </source>
</evidence>
<feature type="compositionally biased region" description="Low complexity" evidence="1">
    <location>
        <begin position="33"/>
        <end position="50"/>
    </location>
</feature>
<feature type="region of interest" description="Disordered" evidence="1">
    <location>
        <begin position="25"/>
        <end position="67"/>
    </location>
</feature>
<dbReference type="eggNOG" id="ENOG502RK93">
    <property type="taxonomic scope" value="Eukaryota"/>
</dbReference>
<feature type="region of interest" description="Disordered" evidence="1">
    <location>
        <begin position="191"/>
        <end position="221"/>
    </location>
</feature>
<protein>
    <submittedName>
        <fullName evidence="2">Centrosomal protein of 68 kDa</fullName>
    </submittedName>
</protein>
<feature type="region of interest" description="Disordered" evidence="1">
    <location>
        <begin position="144"/>
        <end position="179"/>
    </location>
</feature>
<dbReference type="AlphaFoldDB" id="A0A091CS80"/>
<accession>A0A091CS80</accession>
<sequence length="674" mass="72078">MALGEEKAELEVPVCTKAQSCRRWSLDEQEKVAQGPEPEQPPCQEAEGGPAPVFRTEGLPAPSFWAGSDHSNTSGIYLPQASVASRAAVVNGTRPALGGLLPPAITGTGDLLGSVGSQMEEMKVSAPQGLPQTINAPRTAALCSGHSADTEDDPPSVELPQVPGLSHQPPISGAPFPSQWRSVVSTGTAAPQLCSPSVSASPTGSSQGYQEKGEARSGSLAKVSSSLELAVPQEPRTVGAAGPRLQWSSQPVASGGDTAGLGRRRLSFQTEYWACVLPSSLPPSPDRHSPLWNPNKEYEDLLDYTYPLRPGPRLPKQLDNHLVADPVLQDSGIDLDSFSVSPASTLKSPINVFPNCPLAEAPTLPFSGPKEPGFKQWPSGVPQKQGSMGLAPWSQLASTPKAPGCGDAPWEGRESTLRGMKHWPPVSKHPKMDFPQVRTRDRGWPLPRPEREKKTSQSVLRPACVESGWKLEAEVESDEEYLALPTRLTQVSSLVSFLGIMPSGAAEGQSSLEVSDSNGPASLPSDSGQSQLPSGAAFRRSGASEGQNLHNFVCAQDSAEDSLMSSQALRVSSELLKSRPSLPSVLHKWPFLDPDAEGHLPRKAEEQKKDSLVQCVQTFCCQLEELIHWLYNVTDLGTPPLSSLTGLKSSLQLYRVTHTLGFWQFIHKSGGKIT</sequence>
<feature type="compositionally biased region" description="Polar residues" evidence="1">
    <location>
        <begin position="508"/>
        <end position="533"/>
    </location>
</feature>